<dbReference type="PROSITE" id="PS51005">
    <property type="entry name" value="NAC"/>
    <property type="match status" value="1"/>
</dbReference>
<dbReference type="GO" id="GO:0003677">
    <property type="term" value="F:DNA binding"/>
    <property type="evidence" value="ECO:0007669"/>
    <property type="project" value="UniProtKB-KW"/>
</dbReference>
<reference evidence="8" key="1">
    <citation type="submission" date="2019-12" db="EMBL/GenBank/DDBJ databases">
        <authorList>
            <person name="Scholes J."/>
        </authorList>
    </citation>
    <scope>NUCLEOTIDE SEQUENCE</scope>
</reference>
<evidence type="ECO:0000313" key="9">
    <source>
        <dbReference type="Proteomes" id="UP001153555"/>
    </source>
</evidence>
<dbReference type="GO" id="GO:0005634">
    <property type="term" value="C:nucleus"/>
    <property type="evidence" value="ECO:0007669"/>
    <property type="project" value="UniProtKB-SubCell"/>
</dbReference>
<comment type="subcellular location">
    <subcellularLocation>
        <location evidence="1">Nucleus</location>
    </subcellularLocation>
</comment>
<dbReference type="InterPro" id="IPR003441">
    <property type="entry name" value="NAC-dom"/>
</dbReference>
<evidence type="ECO:0000256" key="2">
    <source>
        <dbReference type="ARBA" id="ARBA00023015"/>
    </source>
</evidence>
<dbReference type="OrthoDB" id="1282201at2759"/>
<keyword evidence="5" id="KW-0539">Nucleus</keyword>
<comment type="caution">
    <text evidence="8">The sequence shown here is derived from an EMBL/GenBank/DDBJ whole genome shotgun (WGS) entry which is preliminary data.</text>
</comment>
<dbReference type="EMBL" id="CACSLK010034108">
    <property type="protein sequence ID" value="CAA0841464.1"/>
    <property type="molecule type" value="Genomic_DNA"/>
</dbReference>
<dbReference type="Proteomes" id="UP001153555">
    <property type="component" value="Unassembled WGS sequence"/>
</dbReference>
<dbReference type="GO" id="GO:0006355">
    <property type="term" value="P:regulation of DNA-templated transcription"/>
    <property type="evidence" value="ECO:0007669"/>
    <property type="project" value="InterPro"/>
</dbReference>
<evidence type="ECO:0000259" key="7">
    <source>
        <dbReference type="PROSITE" id="PS51005"/>
    </source>
</evidence>
<evidence type="ECO:0000313" key="8">
    <source>
        <dbReference type="EMBL" id="CAA0841464.1"/>
    </source>
</evidence>
<sequence>MAAPVDDYPMGMRFNPTDEECCRYLVGTVTGNPVAGHHLVISAGDLFGEKEPWEFFSAEDEHQERYFYTRLKRVAKNNASSSSSSNQRYSRNIGKGTWSNKGQRVLIHGEERGELLGYKRAFRYVPRKECSGADRFGEWILKEYMVPDHELGQVKPEFKDYVLCLLRKKNEKNKKKRKSGPGGGLGESDSGPDESRGLAYLLSTLGDQSRPAGRSEGRSAHAQQPGCGNNVNNGGYFGHGSGENVGYVVLEDDNLQELISFDMDNKESVRSLDGLFVGSVRCGDKEEEYITYSFWPQFN</sequence>
<protein>
    <submittedName>
        <fullName evidence="8">NAC domain-containing protein 72</fullName>
    </submittedName>
</protein>
<evidence type="ECO:0000256" key="6">
    <source>
        <dbReference type="SAM" id="MobiDB-lite"/>
    </source>
</evidence>
<dbReference type="Gene3D" id="2.170.150.80">
    <property type="entry name" value="NAC domain"/>
    <property type="match status" value="1"/>
</dbReference>
<name>A0A9N7NY21_STRHE</name>
<accession>A0A9N7NY21</accession>
<proteinExistence type="predicted"/>
<feature type="region of interest" description="Disordered" evidence="6">
    <location>
        <begin position="172"/>
        <end position="227"/>
    </location>
</feature>
<keyword evidence="9" id="KW-1185">Reference proteome</keyword>
<evidence type="ECO:0000256" key="5">
    <source>
        <dbReference type="ARBA" id="ARBA00023242"/>
    </source>
</evidence>
<keyword evidence="4" id="KW-0804">Transcription</keyword>
<feature type="domain" description="NAC" evidence="7">
    <location>
        <begin position="8"/>
        <end position="169"/>
    </location>
</feature>
<dbReference type="AlphaFoldDB" id="A0A9N7NY21"/>
<evidence type="ECO:0000256" key="3">
    <source>
        <dbReference type="ARBA" id="ARBA00023125"/>
    </source>
</evidence>
<organism evidence="8 9">
    <name type="scientific">Striga hermonthica</name>
    <name type="common">Purple witchweed</name>
    <name type="synonym">Buchnera hermonthica</name>
    <dbReference type="NCBI Taxonomy" id="68872"/>
    <lineage>
        <taxon>Eukaryota</taxon>
        <taxon>Viridiplantae</taxon>
        <taxon>Streptophyta</taxon>
        <taxon>Embryophyta</taxon>
        <taxon>Tracheophyta</taxon>
        <taxon>Spermatophyta</taxon>
        <taxon>Magnoliopsida</taxon>
        <taxon>eudicotyledons</taxon>
        <taxon>Gunneridae</taxon>
        <taxon>Pentapetalae</taxon>
        <taxon>asterids</taxon>
        <taxon>lamiids</taxon>
        <taxon>Lamiales</taxon>
        <taxon>Orobanchaceae</taxon>
        <taxon>Buchnereae</taxon>
        <taxon>Striga</taxon>
    </lineage>
</organism>
<gene>
    <name evidence="8" type="ORF">SHERM_07475</name>
</gene>
<keyword evidence="3" id="KW-0238">DNA-binding</keyword>
<evidence type="ECO:0000256" key="1">
    <source>
        <dbReference type="ARBA" id="ARBA00004123"/>
    </source>
</evidence>
<dbReference type="PANTHER" id="PTHR31989">
    <property type="entry name" value="NAC DOMAIN-CONTAINING PROTEIN 82-RELATED"/>
    <property type="match status" value="1"/>
</dbReference>
<dbReference type="InterPro" id="IPR036093">
    <property type="entry name" value="NAC_dom_sf"/>
</dbReference>
<keyword evidence="2" id="KW-0805">Transcription regulation</keyword>
<dbReference type="SUPFAM" id="SSF101941">
    <property type="entry name" value="NAC domain"/>
    <property type="match status" value="1"/>
</dbReference>
<evidence type="ECO:0000256" key="4">
    <source>
        <dbReference type="ARBA" id="ARBA00023163"/>
    </source>
</evidence>
<dbReference type="Pfam" id="PF02365">
    <property type="entry name" value="NAM"/>
    <property type="match status" value="1"/>
</dbReference>